<feature type="compositionally biased region" description="Polar residues" evidence="3">
    <location>
        <begin position="30"/>
        <end position="43"/>
    </location>
</feature>
<sequence>MSQHILHQPSFKLDLRPFKRLSLLMRKPSRSQPSIGVKQTNKPRPSIFGTVAQTRSPQARRQKRPSADPQMLSLSQMFGSGTGYVGTDNNNHTEPHRNKDALIFQNGNLHSGSLEALIQHLIPTTDYYPDRTYIFAFLLSSRLFIRPHELLAEVCKADLTQSNLDNADKLRASKLGPKIVSLLSEWTDMFPYDFRDERMMKQLRDITQRIIATQPDLRKDISNLSYNLVTKLTNLKSYEENLARIEAGEQQKAQTQDVAATDIMEVCPNPLLLAQQLTHVELERLSVIGPEEFVQAFCKERVAPDGVSYQDMKTTHNLESYVQWFNRLSYLVASEITSHLKKKNRVKVVEYFIDVAKECINIGMNLSPVTRLKKMWSKVNRDKLRILEHQMNPSNNFGSYRSCLKAAMWRSEGAADDREKIVIPFFSLFVKDLYFLNEGCSTKQISDLLAWQQVECPFDKCPSIINYLLTTPIYNESMLSMASYECEAPETSYDKEKYKQL</sequence>
<evidence type="ECO:0000256" key="2">
    <source>
        <dbReference type="PROSITE-ProRule" id="PRU00168"/>
    </source>
</evidence>
<name>A0A8S3ZWL1_9EUPU</name>
<dbReference type="SMART" id="SM00229">
    <property type="entry name" value="RasGEFN"/>
    <property type="match status" value="1"/>
</dbReference>
<evidence type="ECO:0000259" key="4">
    <source>
        <dbReference type="PROSITE" id="PS50009"/>
    </source>
</evidence>
<dbReference type="AlphaFoldDB" id="A0A8S3ZWL1"/>
<dbReference type="Gene3D" id="1.20.870.10">
    <property type="entry name" value="Son of sevenless (SoS) protein Chain: S domain 1"/>
    <property type="match status" value="1"/>
</dbReference>
<evidence type="ECO:0000313" key="7">
    <source>
        <dbReference type="Proteomes" id="UP000678393"/>
    </source>
</evidence>
<dbReference type="SMART" id="SM00147">
    <property type="entry name" value="RasGEF"/>
    <property type="match status" value="1"/>
</dbReference>
<dbReference type="EMBL" id="CAJHNH020006724">
    <property type="protein sequence ID" value="CAG5134047.1"/>
    <property type="molecule type" value="Genomic_DNA"/>
</dbReference>
<evidence type="ECO:0000259" key="5">
    <source>
        <dbReference type="PROSITE" id="PS50212"/>
    </source>
</evidence>
<gene>
    <name evidence="6" type="ORF">CUNI_LOCUS19605</name>
</gene>
<dbReference type="InterPro" id="IPR000651">
    <property type="entry name" value="Ras-like_Gua-exchang_fac_N"/>
</dbReference>
<dbReference type="Pfam" id="PF00617">
    <property type="entry name" value="RasGEF"/>
    <property type="match status" value="1"/>
</dbReference>
<protein>
    <submittedName>
        <fullName evidence="6">Uncharacterized protein</fullName>
    </submittedName>
</protein>
<dbReference type="Gene3D" id="1.10.840.10">
    <property type="entry name" value="Ras guanine-nucleotide exchange factors catalytic domain"/>
    <property type="match status" value="1"/>
</dbReference>
<dbReference type="OrthoDB" id="20825at2759"/>
<dbReference type="PANTHER" id="PTHR23113:SF356">
    <property type="entry name" value="FI05912P-RELATED"/>
    <property type="match status" value="1"/>
</dbReference>
<dbReference type="Proteomes" id="UP000678393">
    <property type="component" value="Unassembled WGS sequence"/>
</dbReference>
<reference evidence="6" key="1">
    <citation type="submission" date="2021-04" db="EMBL/GenBank/DDBJ databases">
        <authorList>
            <consortium name="Molecular Ecology Group"/>
        </authorList>
    </citation>
    <scope>NUCLEOTIDE SEQUENCE</scope>
</reference>
<dbReference type="PROSITE" id="PS50009">
    <property type="entry name" value="RASGEF_CAT"/>
    <property type="match status" value="1"/>
</dbReference>
<organism evidence="6 7">
    <name type="scientific">Candidula unifasciata</name>
    <dbReference type="NCBI Taxonomy" id="100452"/>
    <lineage>
        <taxon>Eukaryota</taxon>
        <taxon>Metazoa</taxon>
        <taxon>Spiralia</taxon>
        <taxon>Lophotrochozoa</taxon>
        <taxon>Mollusca</taxon>
        <taxon>Gastropoda</taxon>
        <taxon>Heterobranchia</taxon>
        <taxon>Euthyneura</taxon>
        <taxon>Panpulmonata</taxon>
        <taxon>Eupulmonata</taxon>
        <taxon>Stylommatophora</taxon>
        <taxon>Helicina</taxon>
        <taxon>Helicoidea</taxon>
        <taxon>Geomitridae</taxon>
        <taxon>Candidula</taxon>
    </lineage>
</organism>
<dbReference type="GO" id="GO:0005085">
    <property type="term" value="F:guanyl-nucleotide exchange factor activity"/>
    <property type="evidence" value="ECO:0007669"/>
    <property type="project" value="UniProtKB-KW"/>
</dbReference>
<dbReference type="CDD" id="cd06224">
    <property type="entry name" value="REM"/>
    <property type="match status" value="1"/>
</dbReference>
<evidence type="ECO:0000256" key="3">
    <source>
        <dbReference type="SAM" id="MobiDB-lite"/>
    </source>
</evidence>
<dbReference type="PROSITE" id="PS50212">
    <property type="entry name" value="RASGEF_NTER"/>
    <property type="match status" value="1"/>
</dbReference>
<dbReference type="InterPro" id="IPR008937">
    <property type="entry name" value="Ras-like_GEF"/>
</dbReference>
<feature type="domain" description="Ras-GEF" evidence="4">
    <location>
        <begin position="269"/>
        <end position="501"/>
    </location>
</feature>
<keyword evidence="7" id="KW-1185">Reference proteome</keyword>
<dbReference type="GO" id="GO:0007265">
    <property type="term" value="P:Ras protein signal transduction"/>
    <property type="evidence" value="ECO:0007669"/>
    <property type="project" value="TreeGrafter"/>
</dbReference>
<proteinExistence type="predicted"/>
<dbReference type="PANTHER" id="PTHR23113">
    <property type="entry name" value="GUANINE NUCLEOTIDE EXCHANGE FACTOR"/>
    <property type="match status" value="1"/>
</dbReference>
<dbReference type="InterPro" id="IPR023578">
    <property type="entry name" value="Ras_GEF_dom_sf"/>
</dbReference>
<dbReference type="InterPro" id="IPR036964">
    <property type="entry name" value="RASGEF_cat_dom_sf"/>
</dbReference>
<feature type="non-terminal residue" evidence="6">
    <location>
        <position position="501"/>
    </location>
</feature>
<keyword evidence="1 2" id="KW-0344">Guanine-nucleotide releasing factor</keyword>
<dbReference type="Pfam" id="PF00618">
    <property type="entry name" value="RasGEF_N"/>
    <property type="match status" value="1"/>
</dbReference>
<evidence type="ECO:0000313" key="6">
    <source>
        <dbReference type="EMBL" id="CAG5134047.1"/>
    </source>
</evidence>
<dbReference type="GO" id="GO:0005886">
    <property type="term" value="C:plasma membrane"/>
    <property type="evidence" value="ECO:0007669"/>
    <property type="project" value="TreeGrafter"/>
</dbReference>
<dbReference type="SUPFAM" id="SSF48366">
    <property type="entry name" value="Ras GEF"/>
    <property type="match status" value="1"/>
</dbReference>
<feature type="region of interest" description="Disordered" evidence="3">
    <location>
        <begin position="26"/>
        <end position="48"/>
    </location>
</feature>
<dbReference type="InterPro" id="IPR001895">
    <property type="entry name" value="RASGEF_cat_dom"/>
</dbReference>
<evidence type="ECO:0000256" key="1">
    <source>
        <dbReference type="ARBA" id="ARBA00022658"/>
    </source>
</evidence>
<comment type="caution">
    <text evidence="6">The sequence shown here is derived from an EMBL/GenBank/DDBJ whole genome shotgun (WGS) entry which is preliminary data.</text>
</comment>
<feature type="domain" description="N-terminal Ras-GEF" evidence="5">
    <location>
        <begin position="105"/>
        <end position="233"/>
    </location>
</feature>
<accession>A0A8S3ZWL1</accession>